<dbReference type="GO" id="GO:0003723">
    <property type="term" value="F:RNA binding"/>
    <property type="evidence" value="ECO:0000318"/>
    <property type="project" value="GO_Central"/>
</dbReference>
<dbReference type="InterPro" id="IPR002885">
    <property type="entry name" value="PPR_rpt"/>
</dbReference>
<dbReference type="GO" id="GO:0008270">
    <property type="term" value="F:zinc ion binding"/>
    <property type="evidence" value="ECO:0007669"/>
    <property type="project" value="InterPro"/>
</dbReference>
<dbReference type="Pfam" id="PF13041">
    <property type="entry name" value="PPR_2"/>
    <property type="match status" value="5"/>
</dbReference>
<proteinExistence type="predicted"/>
<dbReference type="OMA" id="DVHVPHQ"/>
<evidence type="ECO:0000256" key="1">
    <source>
        <dbReference type="ARBA" id="ARBA00022737"/>
    </source>
</evidence>
<dbReference type="Proteomes" id="UP000017836">
    <property type="component" value="Unassembled WGS sequence"/>
</dbReference>
<dbReference type="EMBL" id="KI397331">
    <property type="protein sequence ID" value="ERM96042.1"/>
    <property type="molecule type" value="Genomic_DNA"/>
</dbReference>
<dbReference type="PANTHER" id="PTHR47926:SF344">
    <property type="entry name" value="OS07G0636900 PROTEIN"/>
    <property type="match status" value="1"/>
</dbReference>
<feature type="repeat" description="PPR" evidence="2">
    <location>
        <begin position="211"/>
        <end position="245"/>
    </location>
</feature>
<feature type="repeat" description="PPR" evidence="2">
    <location>
        <begin position="246"/>
        <end position="280"/>
    </location>
</feature>
<evidence type="ECO:0000256" key="2">
    <source>
        <dbReference type="PROSITE-ProRule" id="PRU00708"/>
    </source>
</evidence>
<dbReference type="HOGENOM" id="CLU_002706_37_8_1"/>
<dbReference type="InterPro" id="IPR032867">
    <property type="entry name" value="DYW_dom"/>
</dbReference>
<feature type="repeat" description="PPR" evidence="2">
    <location>
        <begin position="5"/>
        <end position="39"/>
    </location>
</feature>
<reference evidence="5" key="1">
    <citation type="journal article" date="2013" name="Science">
        <title>The Amborella genome and the evolution of flowering plants.</title>
        <authorList>
            <consortium name="Amborella Genome Project"/>
        </authorList>
    </citation>
    <scope>NUCLEOTIDE SEQUENCE [LARGE SCALE GENOMIC DNA]</scope>
</reference>
<dbReference type="AlphaFoldDB" id="W1NJS9"/>
<dbReference type="PANTHER" id="PTHR47926">
    <property type="entry name" value="PENTATRICOPEPTIDE REPEAT-CONTAINING PROTEIN"/>
    <property type="match status" value="1"/>
</dbReference>
<dbReference type="GO" id="GO:0003729">
    <property type="term" value="F:mRNA binding"/>
    <property type="evidence" value="ECO:0007669"/>
    <property type="project" value="EnsemblPlants"/>
</dbReference>
<dbReference type="InterPro" id="IPR011990">
    <property type="entry name" value="TPR-like_helical_dom_sf"/>
</dbReference>
<accession>W1NJS9</accession>
<dbReference type="FunFam" id="1.25.40.10:FF:000090">
    <property type="entry name" value="Pentatricopeptide repeat-containing protein, chloroplastic"/>
    <property type="match status" value="1"/>
</dbReference>
<name>W1NJS9_AMBTC</name>
<keyword evidence="1" id="KW-0677">Repeat</keyword>
<organism evidence="4 5">
    <name type="scientific">Amborella trichopoda</name>
    <dbReference type="NCBI Taxonomy" id="13333"/>
    <lineage>
        <taxon>Eukaryota</taxon>
        <taxon>Viridiplantae</taxon>
        <taxon>Streptophyta</taxon>
        <taxon>Embryophyta</taxon>
        <taxon>Tracheophyta</taxon>
        <taxon>Spermatophyta</taxon>
        <taxon>Magnoliopsida</taxon>
        <taxon>Amborellales</taxon>
        <taxon>Amborellaceae</taxon>
        <taxon>Amborella</taxon>
    </lineage>
</organism>
<dbReference type="Gramene" id="ERM96042">
    <property type="protein sequence ID" value="ERM96042"/>
    <property type="gene ID" value="AMTR_s00129p00082590"/>
</dbReference>
<dbReference type="NCBIfam" id="TIGR00756">
    <property type="entry name" value="PPR"/>
    <property type="match status" value="7"/>
</dbReference>
<keyword evidence="5" id="KW-1185">Reference proteome</keyword>
<dbReference type="Gene3D" id="1.25.40.10">
    <property type="entry name" value="Tetratricopeptide repeat domain"/>
    <property type="match status" value="4"/>
</dbReference>
<evidence type="ECO:0000313" key="4">
    <source>
        <dbReference type="EMBL" id="ERM96042.1"/>
    </source>
</evidence>
<dbReference type="FunFam" id="1.25.40.10:FF:000073">
    <property type="entry name" value="Pentatricopeptide repeat-containing protein chloroplastic"/>
    <property type="match status" value="1"/>
</dbReference>
<feature type="repeat" description="PPR" evidence="2">
    <location>
        <begin position="40"/>
        <end position="74"/>
    </location>
</feature>
<protein>
    <recommendedName>
        <fullName evidence="3">DYW domain-containing protein</fullName>
    </recommendedName>
</protein>
<dbReference type="GO" id="GO:0009451">
    <property type="term" value="P:RNA modification"/>
    <property type="evidence" value="ECO:0000318"/>
    <property type="project" value="GO_Central"/>
</dbReference>
<sequence>MTQKDLVSWNSIISGHFKNGNTEEAINLFKQMQVEGIKPGVVTFNIMISSYNQMGNCDLAFDLMEKMQFSGIIPDVVTWTSMISGLSQNERENQALHLFREMRFEGIKPNGVTVASALNACSNLRYINWGVEIHSMAVKGGFAEELLVGNALIDMYWKCSDLEAAKRVFDKLTRRDVFTYNSMIGGYAQSGYCGKAHDLFMEMQSSSVKRNTVTYNTMISGHLKNGDEDQALQLFQRMELEGVLRNTASWNALISGFLLNGHWEEALGVFRKMQATQIRPNSVTVLSVLPACAILMAAKKLREIHCFVIKHHLKAEISIVNALIDTYAKLGDITFAQTLFDSMLTKDIISYNSIISGLVMNGKGRNAIDIFEQMKLLRIAPNQRTILSVINAFGLEKMVPEGEKLFSTMAEEFQLFPTIEHCSAMVGLLGRARLLREAMDFIDNMPLEPDASIWSAFLSACRCNGNIRLATHAIKKLLELEPEDPLINRILSQIYDGSRSRNHVKNQAMVKAFGHTWIEVKNLVHEFVAGMVSLPSSDSLSIKLKSLAEIYKSKGRKLPDAGFLQLEEEEKEEIIGTHCVKLAITFGIINIHAPQSIRVVKNIRVCQECHDFAKFVSRNCSQEILLKDPKTLHCFKNGQCSCKDYW</sequence>
<dbReference type="InterPro" id="IPR046960">
    <property type="entry name" value="PPR_At4g14850-like_plant"/>
</dbReference>
<gene>
    <name evidence="4" type="ORF">AMTR_s00129p00082590</name>
</gene>
<dbReference type="PROSITE" id="PS51375">
    <property type="entry name" value="PPR"/>
    <property type="match status" value="7"/>
</dbReference>
<feature type="repeat" description="PPR" evidence="2">
    <location>
        <begin position="176"/>
        <end position="210"/>
    </location>
</feature>
<dbReference type="Pfam" id="PF14432">
    <property type="entry name" value="DYW_deaminase"/>
    <property type="match status" value="1"/>
</dbReference>
<feature type="repeat" description="PPR" evidence="2">
    <location>
        <begin position="75"/>
        <end position="109"/>
    </location>
</feature>
<evidence type="ECO:0000313" key="5">
    <source>
        <dbReference type="Proteomes" id="UP000017836"/>
    </source>
</evidence>
<evidence type="ECO:0000259" key="3">
    <source>
        <dbReference type="Pfam" id="PF14432"/>
    </source>
</evidence>
<feature type="repeat" description="PPR" evidence="2">
    <location>
        <begin position="347"/>
        <end position="381"/>
    </location>
</feature>
<dbReference type="eggNOG" id="KOG4197">
    <property type="taxonomic scope" value="Eukaryota"/>
</dbReference>
<feature type="domain" description="DYW" evidence="3">
    <location>
        <begin position="565"/>
        <end position="646"/>
    </location>
</feature>